<keyword evidence="7 8" id="KW-0472">Membrane</keyword>
<feature type="transmembrane region" description="Helical" evidence="8">
    <location>
        <begin position="86"/>
        <end position="109"/>
    </location>
</feature>
<keyword evidence="6 8" id="KW-1133">Transmembrane helix</keyword>
<reference evidence="9 10" key="1">
    <citation type="submission" date="2016-10" db="EMBL/GenBank/DDBJ databases">
        <authorList>
            <person name="de Groot N.N."/>
        </authorList>
    </citation>
    <scope>NUCLEOTIDE SEQUENCE [LARGE SCALE GENOMIC DNA]</scope>
    <source>
        <strain evidence="9 10">CGMCC 1.7054</strain>
    </source>
</reference>
<dbReference type="PANTHER" id="PTHR30003">
    <property type="entry name" value="L-LACTATE PERMEASE"/>
    <property type="match status" value="1"/>
</dbReference>
<evidence type="ECO:0000313" key="9">
    <source>
        <dbReference type="EMBL" id="SFV24064.1"/>
    </source>
</evidence>
<dbReference type="AlphaFoldDB" id="A0A1I7MQ76"/>
<dbReference type="GO" id="GO:0015129">
    <property type="term" value="F:lactate transmembrane transporter activity"/>
    <property type="evidence" value="ECO:0007669"/>
    <property type="project" value="UniProtKB-UniRule"/>
</dbReference>
<organism evidence="9 10">
    <name type="scientific">Micrococcus terreus</name>
    <dbReference type="NCBI Taxonomy" id="574650"/>
    <lineage>
        <taxon>Bacteria</taxon>
        <taxon>Bacillati</taxon>
        <taxon>Actinomycetota</taxon>
        <taxon>Actinomycetes</taxon>
        <taxon>Micrococcales</taxon>
        <taxon>Micrococcaceae</taxon>
        <taxon>Micrococcus</taxon>
    </lineage>
</organism>
<evidence type="ECO:0000256" key="7">
    <source>
        <dbReference type="ARBA" id="ARBA00023136"/>
    </source>
</evidence>
<protein>
    <recommendedName>
        <fullName evidence="8">L-lactate permease</fullName>
    </recommendedName>
</protein>
<dbReference type="PANTHER" id="PTHR30003:SF0">
    <property type="entry name" value="GLYCOLATE PERMEASE GLCA-RELATED"/>
    <property type="match status" value="1"/>
</dbReference>
<sequence>MDVLMAATPILLALVLYPTRLPGWVPPAAGALAALLLALTWFETSGAQILQTVGTGAWTLVEVMAIIAGGVLLSRVMDRTGAQARLAGWLSSGGGPTVAAALLMVHGVVPFMETVTGFGVSVMIGLPLLLGFGFTPYRAALLTLLGLMIGPWGSMGPGTLLASQDAGVTLQEMGLASGVVNGVAFLASGLVAAVIAGGGTAHGADADGRPVPLRRIPPAAVLTWLGAGVVSAVVLWGLVLVANLVLGTPVAGAVATLVVSLLWLLVLRRGRLRPGPGRPLVPYLVLMGGTVAGQMLNRSLELGPVGEVISSPALWSFTAALTAAWLLHLARNQHSAVLRDAGRLWMQAGLPTALYMVLGVMVAGGGLAAVMGQALTGLGPAYLFLAPFVGGLSGYITASGTGANAMVGSIQVAAAQSLGVSPLWLMAVQNSSAGWGIIAGPARIELAYRLAMPHQRPEHRGLTATRRNLLVVLLPTVLVSLVVYGLIAVLVLPATG</sequence>
<name>A0A1I7MQ76_9MICC</name>
<feature type="transmembrane region" description="Helical" evidence="8">
    <location>
        <begin position="57"/>
        <end position="74"/>
    </location>
</feature>
<dbReference type="RefSeq" id="WP_091698419.1">
    <property type="nucleotide sequence ID" value="NZ_FPCG01000009.1"/>
</dbReference>
<comment type="subcellular location">
    <subcellularLocation>
        <location evidence="1 8">Cell membrane</location>
        <topology evidence="1 8">Multi-pass membrane protein</topology>
    </subcellularLocation>
</comment>
<evidence type="ECO:0000256" key="1">
    <source>
        <dbReference type="ARBA" id="ARBA00004651"/>
    </source>
</evidence>
<proteinExistence type="inferred from homology"/>
<evidence type="ECO:0000313" key="10">
    <source>
        <dbReference type="Proteomes" id="UP000198881"/>
    </source>
</evidence>
<keyword evidence="4 8" id="KW-1003">Cell membrane</keyword>
<feature type="transmembrane region" description="Helical" evidence="8">
    <location>
        <begin position="182"/>
        <end position="204"/>
    </location>
</feature>
<evidence type="ECO:0000256" key="4">
    <source>
        <dbReference type="ARBA" id="ARBA00022475"/>
    </source>
</evidence>
<keyword evidence="10" id="KW-1185">Reference proteome</keyword>
<comment type="function">
    <text evidence="8">Uptake of L-lactate across the membrane. Can also transport D-lactate and glycolate.</text>
</comment>
<evidence type="ECO:0000256" key="6">
    <source>
        <dbReference type="ARBA" id="ARBA00022989"/>
    </source>
</evidence>
<comment type="similarity">
    <text evidence="2 8">Belongs to the lactate permease family.</text>
</comment>
<feature type="transmembrane region" description="Helical" evidence="8">
    <location>
        <begin position="279"/>
        <end position="296"/>
    </location>
</feature>
<evidence type="ECO:0000256" key="3">
    <source>
        <dbReference type="ARBA" id="ARBA00022448"/>
    </source>
</evidence>
<evidence type="ECO:0000256" key="2">
    <source>
        <dbReference type="ARBA" id="ARBA00010100"/>
    </source>
</evidence>
<dbReference type="InterPro" id="IPR003804">
    <property type="entry name" value="Lactate_perm"/>
</dbReference>
<gene>
    <name evidence="9" type="ORF">SAMN04487966_10992</name>
</gene>
<feature type="transmembrane region" description="Helical" evidence="8">
    <location>
        <begin position="115"/>
        <end position="134"/>
    </location>
</feature>
<accession>A0A1I7MQ76</accession>
<feature type="transmembrane region" description="Helical" evidence="8">
    <location>
        <begin position="244"/>
        <end position="267"/>
    </location>
</feature>
<evidence type="ECO:0000256" key="5">
    <source>
        <dbReference type="ARBA" id="ARBA00022692"/>
    </source>
</evidence>
<dbReference type="EMBL" id="FPCG01000009">
    <property type="protein sequence ID" value="SFV24064.1"/>
    <property type="molecule type" value="Genomic_DNA"/>
</dbReference>
<dbReference type="GO" id="GO:0015295">
    <property type="term" value="F:solute:proton symporter activity"/>
    <property type="evidence" value="ECO:0007669"/>
    <property type="project" value="TreeGrafter"/>
</dbReference>
<dbReference type="Pfam" id="PF02652">
    <property type="entry name" value="Lactate_perm"/>
    <property type="match status" value="2"/>
</dbReference>
<feature type="transmembrane region" description="Helical" evidence="8">
    <location>
        <begin position="348"/>
        <end position="375"/>
    </location>
</feature>
<feature type="transmembrane region" description="Helical" evidence="8">
    <location>
        <begin position="216"/>
        <end position="238"/>
    </location>
</feature>
<keyword evidence="3 8" id="KW-0813">Transport</keyword>
<dbReference type="Proteomes" id="UP000198881">
    <property type="component" value="Unassembled WGS sequence"/>
</dbReference>
<feature type="transmembrane region" description="Helical" evidence="8">
    <location>
        <begin position="381"/>
        <end position="398"/>
    </location>
</feature>
<dbReference type="STRING" id="574650.SAMN04487966_10992"/>
<dbReference type="GO" id="GO:0005886">
    <property type="term" value="C:plasma membrane"/>
    <property type="evidence" value="ECO:0007669"/>
    <property type="project" value="UniProtKB-SubCell"/>
</dbReference>
<dbReference type="OrthoDB" id="9761056at2"/>
<feature type="transmembrane region" description="Helical" evidence="8">
    <location>
        <begin position="141"/>
        <end position="162"/>
    </location>
</feature>
<evidence type="ECO:0000256" key="8">
    <source>
        <dbReference type="RuleBase" id="RU365092"/>
    </source>
</evidence>
<feature type="transmembrane region" description="Helical" evidence="8">
    <location>
        <begin position="469"/>
        <end position="492"/>
    </location>
</feature>
<feature type="transmembrane region" description="Helical" evidence="8">
    <location>
        <begin position="308"/>
        <end position="327"/>
    </location>
</feature>
<keyword evidence="5 8" id="KW-0812">Transmembrane</keyword>